<evidence type="ECO:0000256" key="1">
    <source>
        <dbReference type="SAM" id="MobiDB-lite"/>
    </source>
</evidence>
<keyword evidence="3" id="KW-1185">Reference proteome</keyword>
<feature type="region of interest" description="Disordered" evidence="1">
    <location>
        <begin position="76"/>
        <end position="98"/>
    </location>
</feature>
<evidence type="ECO:0000313" key="3">
    <source>
        <dbReference type="Proteomes" id="UP000814176"/>
    </source>
</evidence>
<name>A0ABQ8KES0_9APHY</name>
<sequence>MRLRHVHRTRLLFVASMGSQLTHMTPDPARSHQTSGLLSTKGLKAIGQIVEREKSVYVVRLTSNNKVVDILRAPASERHTSSSSVCPSNRAAISDLAS</sequence>
<evidence type="ECO:0000313" key="2">
    <source>
        <dbReference type="EMBL" id="KAH9836133.1"/>
    </source>
</evidence>
<accession>A0ABQ8KES0</accession>
<dbReference type="EMBL" id="JADCUA010000011">
    <property type="protein sequence ID" value="KAH9836133.1"/>
    <property type="molecule type" value="Genomic_DNA"/>
</dbReference>
<dbReference type="GeneID" id="72000473"/>
<comment type="caution">
    <text evidence="2">The sequence shown here is derived from an EMBL/GenBank/DDBJ whole genome shotgun (WGS) entry which is preliminary data.</text>
</comment>
<organism evidence="2 3">
    <name type="scientific">Rhodofomes roseus</name>
    <dbReference type="NCBI Taxonomy" id="34475"/>
    <lineage>
        <taxon>Eukaryota</taxon>
        <taxon>Fungi</taxon>
        <taxon>Dikarya</taxon>
        <taxon>Basidiomycota</taxon>
        <taxon>Agaricomycotina</taxon>
        <taxon>Agaricomycetes</taxon>
        <taxon>Polyporales</taxon>
        <taxon>Rhodofomes</taxon>
    </lineage>
</organism>
<protein>
    <submittedName>
        <fullName evidence="2">Uncharacterized protein</fullName>
    </submittedName>
</protein>
<reference evidence="2 3" key="1">
    <citation type="journal article" date="2021" name="Environ. Microbiol.">
        <title>Gene family expansions and transcriptome signatures uncover fungal adaptations to wood decay.</title>
        <authorList>
            <person name="Hage H."/>
            <person name="Miyauchi S."/>
            <person name="Viragh M."/>
            <person name="Drula E."/>
            <person name="Min B."/>
            <person name="Chaduli D."/>
            <person name="Navarro D."/>
            <person name="Favel A."/>
            <person name="Norest M."/>
            <person name="Lesage-Meessen L."/>
            <person name="Balint B."/>
            <person name="Merenyi Z."/>
            <person name="de Eugenio L."/>
            <person name="Morin E."/>
            <person name="Martinez A.T."/>
            <person name="Baldrian P."/>
            <person name="Stursova M."/>
            <person name="Martinez M.J."/>
            <person name="Novotny C."/>
            <person name="Magnuson J.K."/>
            <person name="Spatafora J.W."/>
            <person name="Maurice S."/>
            <person name="Pangilinan J."/>
            <person name="Andreopoulos W."/>
            <person name="LaButti K."/>
            <person name="Hundley H."/>
            <person name="Na H."/>
            <person name="Kuo A."/>
            <person name="Barry K."/>
            <person name="Lipzen A."/>
            <person name="Henrissat B."/>
            <person name="Riley R."/>
            <person name="Ahrendt S."/>
            <person name="Nagy L.G."/>
            <person name="Grigoriev I.V."/>
            <person name="Martin F."/>
            <person name="Rosso M.N."/>
        </authorList>
    </citation>
    <scope>NUCLEOTIDE SEQUENCE [LARGE SCALE GENOMIC DNA]</scope>
    <source>
        <strain evidence="2 3">CIRM-BRFM 1785</strain>
    </source>
</reference>
<gene>
    <name evidence="2" type="ORF">C8Q71DRAFT_68000</name>
</gene>
<dbReference type="RefSeq" id="XP_047778418.1">
    <property type="nucleotide sequence ID" value="XM_047919741.1"/>
</dbReference>
<dbReference type="Proteomes" id="UP000814176">
    <property type="component" value="Unassembled WGS sequence"/>
</dbReference>
<proteinExistence type="predicted"/>